<dbReference type="OrthoDB" id="76567at2759"/>
<dbReference type="EMBL" id="KZ826380">
    <property type="protein sequence ID" value="PYI03437.1"/>
    <property type="molecule type" value="Genomic_DNA"/>
</dbReference>
<evidence type="ECO:0000313" key="1">
    <source>
        <dbReference type="EMBL" id="PYI03437.1"/>
    </source>
</evidence>
<reference evidence="1 2" key="1">
    <citation type="submission" date="2018-02" db="EMBL/GenBank/DDBJ databases">
        <title>The genomes of Aspergillus section Nigri reveals drivers in fungal speciation.</title>
        <authorList>
            <consortium name="DOE Joint Genome Institute"/>
            <person name="Vesth T.C."/>
            <person name="Nybo J."/>
            <person name="Theobald S."/>
            <person name="Brandl J."/>
            <person name="Frisvad J.C."/>
            <person name="Nielsen K.F."/>
            <person name="Lyhne E.K."/>
            <person name="Kogle M.E."/>
            <person name="Kuo A."/>
            <person name="Riley R."/>
            <person name="Clum A."/>
            <person name="Nolan M."/>
            <person name="Lipzen A."/>
            <person name="Salamov A."/>
            <person name="Henrissat B."/>
            <person name="Wiebenga A."/>
            <person name="De vries R.P."/>
            <person name="Grigoriev I.V."/>
            <person name="Mortensen U.H."/>
            <person name="Andersen M.R."/>
            <person name="Baker S.E."/>
        </authorList>
    </citation>
    <scope>NUCLEOTIDE SEQUENCE [LARGE SCALE GENOMIC DNA]</scope>
    <source>
        <strain evidence="1 2">CBS 121057</strain>
    </source>
</reference>
<protein>
    <submittedName>
        <fullName evidence="1">Uncharacterized protein</fullName>
    </submittedName>
</protein>
<name>A0A319E0D2_ASPSB</name>
<evidence type="ECO:0000313" key="2">
    <source>
        <dbReference type="Proteomes" id="UP000248423"/>
    </source>
</evidence>
<dbReference type="AlphaFoldDB" id="A0A319E0D2"/>
<sequence length="257" mass="28569">MESINLPPASLLTTHQFTNITDLRNTFKTAINTGTTPPYILFTGVPECAFKTLDKEDLLERAAKYNYHKPSGSLLLKLHTDPIETAENLFATVFSNELLLSEVSPHIIPRGGTAVRTEDEIKEPGLSYLPKEIPEGRSEIWPSVVVLFGYVDGLEYLRKEAQWWMRKSDGDVKSVVLVWVGRNKVGMEAWVQGARVKQQEVTQDGSTTVISGDDMVLGIGDLLLKDDVSGSVRFNWGFLPNMAEGVWGCDWPEGVEA</sequence>
<gene>
    <name evidence="1" type="ORF">BO78DRAFT_451719</name>
</gene>
<dbReference type="VEuPathDB" id="FungiDB:BO78DRAFT_451719"/>
<proteinExistence type="predicted"/>
<organism evidence="1 2">
    <name type="scientific">Aspergillus sclerotiicarbonarius (strain CBS 121057 / IBT 28362)</name>
    <dbReference type="NCBI Taxonomy" id="1448318"/>
    <lineage>
        <taxon>Eukaryota</taxon>
        <taxon>Fungi</taxon>
        <taxon>Dikarya</taxon>
        <taxon>Ascomycota</taxon>
        <taxon>Pezizomycotina</taxon>
        <taxon>Eurotiomycetes</taxon>
        <taxon>Eurotiomycetidae</taxon>
        <taxon>Eurotiales</taxon>
        <taxon>Aspergillaceae</taxon>
        <taxon>Aspergillus</taxon>
        <taxon>Aspergillus subgen. Circumdati</taxon>
    </lineage>
</organism>
<dbReference type="Proteomes" id="UP000248423">
    <property type="component" value="Unassembled WGS sequence"/>
</dbReference>
<accession>A0A319E0D2</accession>
<keyword evidence="2" id="KW-1185">Reference proteome</keyword>